<dbReference type="Pfam" id="PF05904">
    <property type="entry name" value="DUF863"/>
    <property type="match status" value="1"/>
</dbReference>
<evidence type="ECO:0000256" key="1">
    <source>
        <dbReference type="SAM" id="MobiDB-lite"/>
    </source>
</evidence>
<gene>
    <name evidence="2" type="ORF">P3X46_029869</name>
</gene>
<protein>
    <submittedName>
        <fullName evidence="2">Uncharacterized protein</fullName>
    </submittedName>
</protein>
<sequence length="700" mass="78738">MMMQGDFDLNPVQICTDSLKEVLKQTMFNQDFVFRNQVHELHRLYRVQESLMKDFGWKKCNTYNSLNPKAQSSLANPTRYEPPAKETRFSSTAKVDSKPFISQELIKDCQGTYHKLQHRPLDLRLSADEFINHVEEDFRKKGNFYNCLDGLRDFKLPLSDGNSSDAEELKLSLSIGRNDRKMGSTIRTCFNWKTYSSSQNVIDLEESVEGIPNGYANCPPPLGCSFLETHSKGKHEFQGYIVSNPIISTSMEKDLSHEIAESSSIQEQSECCQDQTFSGEGFRDFHDDVPLDDLSTKMQQFSDLGGRLNLNKVHLDDSSCCSDDRMLACPSTAGSESGPEGFTGSMQDGTCASTFQIKEATERSNEASDLFKQDNVTNLALVDFNRKNKSRDVWTRNTGINSSVESLVGPESMLSPPVGISEELGCYSGDQKSDSVELKPKLAREVSCEKSEVENSPFSCADQSQNTLLEEHGNKSPASWQSYCISDNDSSSANRKHSGIASHLGSQLIDALMCEHDERISDSSDLKNSCCKKKEESAQVDVFIQQAAKLLIHISSEHSACNQDSCTRVGSKVMEDGKRERPQCSFDSFELINLNLTESYVDDNSVSSKPFEVNDMELKDLGSKLRRGRRMKDFQREILPSLASLSRHEILEDINIMEGVLRSREYRKFRAKMAVHGENCSAPVRSRRSRLSYAGRRKFS</sequence>
<dbReference type="Proteomes" id="UP001174677">
    <property type="component" value="Chromosome 16"/>
</dbReference>
<evidence type="ECO:0000313" key="3">
    <source>
        <dbReference type="Proteomes" id="UP001174677"/>
    </source>
</evidence>
<reference evidence="2" key="1">
    <citation type="journal article" date="2023" name="Plant Biotechnol. J.">
        <title>Chromosome-level wild Hevea brasiliensis genome provides new tools for genomic-assisted breeding and valuable loci to elevate rubber yield.</title>
        <authorList>
            <person name="Cheng H."/>
            <person name="Song X."/>
            <person name="Hu Y."/>
            <person name="Wu T."/>
            <person name="Yang Q."/>
            <person name="An Z."/>
            <person name="Feng S."/>
            <person name="Deng Z."/>
            <person name="Wu W."/>
            <person name="Zeng X."/>
            <person name="Tu M."/>
            <person name="Wang X."/>
            <person name="Huang H."/>
        </authorList>
    </citation>
    <scope>NUCLEOTIDE SEQUENCE</scope>
    <source>
        <strain evidence="2">MT/VB/25A 57/8</strain>
    </source>
</reference>
<name>A0ABQ9KTL9_HEVBR</name>
<keyword evidence="3" id="KW-1185">Reference proteome</keyword>
<organism evidence="2 3">
    <name type="scientific">Hevea brasiliensis</name>
    <name type="common">Para rubber tree</name>
    <name type="synonym">Siphonia brasiliensis</name>
    <dbReference type="NCBI Taxonomy" id="3981"/>
    <lineage>
        <taxon>Eukaryota</taxon>
        <taxon>Viridiplantae</taxon>
        <taxon>Streptophyta</taxon>
        <taxon>Embryophyta</taxon>
        <taxon>Tracheophyta</taxon>
        <taxon>Spermatophyta</taxon>
        <taxon>Magnoliopsida</taxon>
        <taxon>eudicotyledons</taxon>
        <taxon>Gunneridae</taxon>
        <taxon>Pentapetalae</taxon>
        <taxon>rosids</taxon>
        <taxon>fabids</taxon>
        <taxon>Malpighiales</taxon>
        <taxon>Euphorbiaceae</taxon>
        <taxon>Crotonoideae</taxon>
        <taxon>Micrandreae</taxon>
        <taxon>Hevea</taxon>
    </lineage>
</organism>
<accession>A0ABQ9KTL9</accession>
<feature type="region of interest" description="Disordered" evidence="1">
    <location>
        <begin position="68"/>
        <end position="92"/>
    </location>
</feature>
<dbReference type="EMBL" id="JARPOI010000016">
    <property type="protein sequence ID" value="KAJ9147743.1"/>
    <property type="molecule type" value="Genomic_DNA"/>
</dbReference>
<dbReference type="PANTHER" id="PTHR33167">
    <property type="entry name" value="TRANSCRIPTION FACTOR, PUTATIVE (DUF863)-RELATED"/>
    <property type="match status" value="1"/>
</dbReference>
<proteinExistence type="predicted"/>
<evidence type="ECO:0000313" key="2">
    <source>
        <dbReference type="EMBL" id="KAJ9147743.1"/>
    </source>
</evidence>
<comment type="caution">
    <text evidence="2">The sequence shown here is derived from an EMBL/GenBank/DDBJ whole genome shotgun (WGS) entry which is preliminary data.</text>
</comment>
<dbReference type="InterPro" id="IPR008581">
    <property type="entry name" value="DUF863_pln"/>
</dbReference>
<dbReference type="PANTHER" id="PTHR33167:SF29">
    <property type="entry name" value="T28K15.14 PROTEIN"/>
    <property type="match status" value="1"/>
</dbReference>